<evidence type="ECO:0000313" key="1">
    <source>
        <dbReference type="EMBL" id="KMQ68658.1"/>
    </source>
</evidence>
<proteinExistence type="predicted"/>
<dbReference type="PATRIC" id="fig|1304281.5.peg.3195"/>
<reference evidence="1 2" key="1">
    <citation type="journal article" date="2004" name="Int. J. Syst. Evol. Microbiol.">
        <title>Kaistella koreensis gen. nov., sp. nov., a novel member of the Chryseobacterium-Bergeyella-Riemerella branch.</title>
        <authorList>
            <person name="Kim M.K."/>
            <person name="Im W.T."/>
            <person name="Shin Y.K."/>
            <person name="Lim J.H."/>
            <person name="Kim S.H."/>
            <person name="Lee B.C."/>
            <person name="Park M.Y."/>
            <person name="Lee K.Y."/>
            <person name="Lee S.T."/>
        </authorList>
    </citation>
    <scope>NUCLEOTIDE SEQUENCE [LARGE SCALE GENOMIC DNA]</scope>
    <source>
        <strain evidence="1 2">CCUG 49689</strain>
    </source>
</reference>
<protein>
    <submittedName>
        <fullName evidence="1">Uncharacterized protein</fullName>
    </submittedName>
</protein>
<comment type="caution">
    <text evidence="1">The sequence shown here is derived from an EMBL/GenBank/DDBJ whole genome shotgun (WGS) entry which is preliminary data.</text>
</comment>
<name>A0A0J7IRB3_9FLAO</name>
<keyword evidence="2" id="KW-1185">Reference proteome</keyword>
<dbReference type="EMBL" id="LFNG01000049">
    <property type="protein sequence ID" value="KMQ68658.1"/>
    <property type="molecule type" value="Genomic_DNA"/>
</dbReference>
<sequence>MDSISHMKRLNNLHLVSNRIIYPSKGSQNQDRKNLKITQQNPQKINGEQFFRFKKNPYLCTPLLGKLCLTVNEKV</sequence>
<organism evidence="1 2">
    <name type="scientific">Chryseobacterium koreense CCUG 49689</name>
    <dbReference type="NCBI Taxonomy" id="1304281"/>
    <lineage>
        <taxon>Bacteria</taxon>
        <taxon>Pseudomonadati</taxon>
        <taxon>Bacteroidota</taxon>
        <taxon>Flavobacteriia</taxon>
        <taxon>Flavobacteriales</taxon>
        <taxon>Weeksellaceae</taxon>
        <taxon>Chryseobacterium group</taxon>
        <taxon>Chryseobacterium</taxon>
    </lineage>
</organism>
<gene>
    <name evidence="1" type="ORF">ACM44_14645</name>
</gene>
<dbReference type="STRING" id="1304281.ACM44_14645"/>
<dbReference type="Proteomes" id="UP000035900">
    <property type="component" value="Unassembled WGS sequence"/>
</dbReference>
<dbReference type="AlphaFoldDB" id="A0A0J7IRB3"/>
<evidence type="ECO:0000313" key="2">
    <source>
        <dbReference type="Proteomes" id="UP000035900"/>
    </source>
</evidence>
<accession>A0A0J7IRB3</accession>